<sequence length="197" mass="20845">MSGGSCVSAFLVADNSYVDGLFSDGYVVGDGSSVPVVVRWMLPDNEISEGGCGYNFSRHELRMDNESSVSTGKCSCESEFEEGNPYLFGGCKVPEECTKCMEAWGVCGYKVSYGGVRKFICDHHFHNGGGKSSSSRAVFLGVGITVPISSPPSLVTAPTTAATTPVTAPTAEVPRRYVAVRRRSGSYLNLLSAPTAT</sequence>
<reference evidence="2" key="1">
    <citation type="journal article" date="2022" name="Mol. Ecol. Resour.">
        <title>The genomes of chicory, endive, great burdock and yacon provide insights into Asteraceae palaeo-polyploidization history and plant inulin production.</title>
        <authorList>
            <person name="Fan W."/>
            <person name="Wang S."/>
            <person name="Wang H."/>
            <person name="Wang A."/>
            <person name="Jiang F."/>
            <person name="Liu H."/>
            <person name="Zhao H."/>
            <person name="Xu D."/>
            <person name="Zhang Y."/>
        </authorList>
    </citation>
    <scope>NUCLEOTIDE SEQUENCE [LARGE SCALE GENOMIC DNA]</scope>
    <source>
        <strain evidence="2">cv. Yunnan</strain>
    </source>
</reference>
<gene>
    <name evidence="1" type="ORF">L1987_37297</name>
</gene>
<protein>
    <submittedName>
        <fullName evidence="1">Uncharacterized protein</fullName>
    </submittedName>
</protein>
<comment type="caution">
    <text evidence="1">The sequence shown here is derived from an EMBL/GenBank/DDBJ whole genome shotgun (WGS) entry which is preliminary data.</text>
</comment>
<evidence type="ECO:0000313" key="2">
    <source>
        <dbReference type="Proteomes" id="UP001056120"/>
    </source>
</evidence>
<dbReference type="EMBL" id="CM042029">
    <property type="protein sequence ID" value="KAI3794664.1"/>
    <property type="molecule type" value="Genomic_DNA"/>
</dbReference>
<name>A0ACB9HFJ5_9ASTR</name>
<keyword evidence="2" id="KW-1185">Reference proteome</keyword>
<organism evidence="1 2">
    <name type="scientific">Smallanthus sonchifolius</name>
    <dbReference type="NCBI Taxonomy" id="185202"/>
    <lineage>
        <taxon>Eukaryota</taxon>
        <taxon>Viridiplantae</taxon>
        <taxon>Streptophyta</taxon>
        <taxon>Embryophyta</taxon>
        <taxon>Tracheophyta</taxon>
        <taxon>Spermatophyta</taxon>
        <taxon>Magnoliopsida</taxon>
        <taxon>eudicotyledons</taxon>
        <taxon>Gunneridae</taxon>
        <taxon>Pentapetalae</taxon>
        <taxon>asterids</taxon>
        <taxon>campanulids</taxon>
        <taxon>Asterales</taxon>
        <taxon>Asteraceae</taxon>
        <taxon>Asteroideae</taxon>
        <taxon>Heliantheae alliance</taxon>
        <taxon>Millerieae</taxon>
        <taxon>Smallanthus</taxon>
    </lineage>
</organism>
<dbReference type="Proteomes" id="UP001056120">
    <property type="component" value="Linkage Group LG12"/>
</dbReference>
<reference evidence="1 2" key="2">
    <citation type="journal article" date="2022" name="Mol. Ecol. Resour.">
        <title>The genomes of chicory, endive, great burdock and yacon provide insights into Asteraceae paleo-polyploidization history and plant inulin production.</title>
        <authorList>
            <person name="Fan W."/>
            <person name="Wang S."/>
            <person name="Wang H."/>
            <person name="Wang A."/>
            <person name="Jiang F."/>
            <person name="Liu H."/>
            <person name="Zhao H."/>
            <person name="Xu D."/>
            <person name="Zhang Y."/>
        </authorList>
    </citation>
    <scope>NUCLEOTIDE SEQUENCE [LARGE SCALE GENOMIC DNA]</scope>
    <source>
        <strain evidence="2">cv. Yunnan</strain>
        <tissue evidence="1">Leaves</tissue>
    </source>
</reference>
<evidence type="ECO:0000313" key="1">
    <source>
        <dbReference type="EMBL" id="KAI3794664.1"/>
    </source>
</evidence>
<proteinExistence type="predicted"/>
<accession>A0ACB9HFJ5</accession>